<reference evidence="2" key="1">
    <citation type="submission" date="2025-05" db="UniProtKB">
        <authorList>
            <consortium name="EnsemblMetazoa"/>
        </authorList>
    </citation>
    <scope>IDENTIFICATION</scope>
</reference>
<keyword evidence="3" id="KW-1185">Reference proteome</keyword>
<feature type="chain" id="PRO_5046654755" evidence="1">
    <location>
        <begin position="21"/>
        <end position="116"/>
    </location>
</feature>
<name>A0ABM5KQ28_DIAVI</name>
<protein>
    <submittedName>
        <fullName evidence="2">Uncharacterized protein</fullName>
    </submittedName>
</protein>
<proteinExistence type="predicted"/>
<dbReference type="RefSeq" id="XP_050512295.1">
    <property type="nucleotide sequence ID" value="XM_050656338.1"/>
</dbReference>
<dbReference type="InterPro" id="IPR031734">
    <property type="entry name" value="MBF2"/>
</dbReference>
<keyword evidence="1" id="KW-0732">Signal</keyword>
<accession>A0ABM5KQ28</accession>
<evidence type="ECO:0000256" key="1">
    <source>
        <dbReference type="SAM" id="SignalP"/>
    </source>
</evidence>
<dbReference type="EnsemblMetazoa" id="XM_050656338.1">
    <property type="protein sequence ID" value="XP_050512295.1"/>
    <property type="gene ID" value="LOC126888244"/>
</dbReference>
<organism evidence="2 3">
    <name type="scientific">Diabrotica virgifera virgifera</name>
    <name type="common">western corn rootworm</name>
    <dbReference type="NCBI Taxonomy" id="50390"/>
    <lineage>
        <taxon>Eukaryota</taxon>
        <taxon>Metazoa</taxon>
        <taxon>Ecdysozoa</taxon>
        <taxon>Arthropoda</taxon>
        <taxon>Hexapoda</taxon>
        <taxon>Insecta</taxon>
        <taxon>Pterygota</taxon>
        <taxon>Neoptera</taxon>
        <taxon>Endopterygota</taxon>
        <taxon>Coleoptera</taxon>
        <taxon>Polyphaga</taxon>
        <taxon>Cucujiformia</taxon>
        <taxon>Chrysomeloidea</taxon>
        <taxon>Chrysomelidae</taxon>
        <taxon>Galerucinae</taxon>
        <taxon>Diabroticina</taxon>
        <taxon>Diabroticites</taxon>
        <taxon>Diabrotica</taxon>
    </lineage>
</organism>
<feature type="signal peptide" evidence="1">
    <location>
        <begin position="1"/>
        <end position="20"/>
    </location>
</feature>
<dbReference type="Proteomes" id="UP001652700">
    <property type="component" value="Unplaced"/>
</dbReference>
<dbReference type="Pfam" id="PF15868">
    <property type="entry name" value="MBF2"/>
    <property type="match status" value="1"/>
</dbReference>
<evidence type="ECO:0000313" key="3">
    <source>
        <dbReference type="Proteomes" id="UP001652700"/>
    </source>
</evidence>
<sequence length="116" mass="12905">MSKTIITLIFVCCIVAHVQCKTFIECLDTDNKGVLTFDEQISSSSHGIISEQIPAGMFKSQITCIVIYFDNNITPVLTQGGVGARYVGLRLDFSSVLQSTYRVQIYTSEPEDYIPK</sequence>
<dbReference type="GeneID" id="126888244"/>
<evidence type="ECO:0000313" key="2">
    <source>
        <dbReference type="EnsemblMetazoa" id="XP_050512295.1"/>
    </source>
</evidence>